<sequence length="220" mass="23749">MKNSMLKNGLILAGFALATTAIIAVTFSGTKDTIAQQQIQKRLSILSAIIPKNSFDNDIQHSCVLTSNSDLLGTNEPQRAYLGWQNGQPSVVAIEAIAPNGYSGKIAIIVGTKLDGSVTGVRVLDHKETPGLGDKIELRVNDWILSFSGETVTTENSDQWQVKKDGGQFDQFTGATITPRAVVKAVRNAVLYVKQEQQALFESASSCELDITDAHVEEVD</sequence>
<dbReference type="PANTHER" id="PTHR36118">
    <property type="entry name" value="ION-TRANSLOCATING OXIDOREDUCTASE COMPLEX SUBUNIT G"/>
    <property type="match status" value="1"/>
</dbReference>
<keyword evidence="6" id="KW-0812">Transmembrane</keyword>
<keyword evidence="6" id="KW-0472">Membrane</keyword>
<evidence type="ECO:0000313" key="9">
    <source>
        <dbReference type="EMBL" id="GAA0858345.1"/>
    </source>
</evidence>
<protein>
    <recommendedName>
        <fullName evidence="6">Ion-translocating oxidoreductase complex subunit G</fullName>
        <ecNumber evidence="6">7.-.-.-</ecNumber>
    </recommendedName>
    <alternativeName>
        <fullName evidence="6">Rnf electron transport complex subunit G</fullName>
    </alternativeName>
</protein>
<keyword evidence="6" id="KW-1003">Cell membrane</keyword>
<keyword evidence="7" id="KW-0732">Signal</keyword>
<evidence type="ECO:0000256" key="2">
    <source>
        <dbReference type="ARBA" id="ARBA00022553"/>
    </source>
</evidence>
<dbReference type="NCBIfam" id="NF002519">
    <property type="entry name" value="PRK01908.1"/>
    <property type="match status" value="1"/>
</dbReference>
<feature type="signal peptide" evidence="7">
    <location>
        <begin position="1"/>
        <end position="18"/>
    </location>
</feature>
<reference evidence="9 10" key="1">
    <citation type="journal article" date="2019" name="Int. J. Syst. Evol. Microbiol.">
        <title>The Global Catalogue of Microorganisms (GCM) 10K type strain sequencing project: providing services to taxonomists for standard genome sequencing and annotation.</title>
        <authorList>
            <consortium name="The Broad Institute Genomics Platform"/>
            <consortium name="The Broad Institute Genome Sequencing Center for Infectious Disease"/>
            <person name="Wu L."/>
            <person name="Ma J."/>
        </authorList>
    </citation>
    <scope>NUCLEOTIDE SEQUENCE [LARGE SCALE GENOMIC DNA]</scope>
    <source>
        <strain evidence="9 10">JCM 15896</strain>
    </source>
</reference>
<comment type="cofactor">
    <cofactor evidence="6">
        <name>FMN</name>
        <dbReference type="ChEBI" id="CHEBI:58210"/>
    </cofactor>
</comment>
<keyword evidence="1 6" id="KW-0813">Transport</keyword>
<feature type="modified residue" description="FMN phosphoryl threonine" evidence="6">
    <location>
        <position position="176"/>
    </location>
</feature>
<dbReference type="PANTHER" id="PTHR36118:SF1">
    <property type="entry name" value="ION-TRANSLOCATING OXIDOREDUCTASE COMPLEX SUBUNIT G"/>
    <property type="match status" value="1"/>
</dbReference>
<dbReference type="NCBIfam" id="TIGR01947">
    <property type="entry name" value="rnfG"/>
    <property type="match status" value="1"/>
</dbReference>
<organism evidence="9 10">
    <name type="scientific">Aliiglaciecola litoralis</name>
    <dbReference type="NCBI Taxonomy" id="582857"/>
    <lineage>
        <taxon>Bacteria</taxon>
        <taxon>Pseudomonadati</taxon>
        <taxon>Pseudomonadota</taxon>
        <taxon>Gammaproteobacteria</taxon>
        <taxon>Alteromonadales</taxon>
        <taxon>Alteromonadaceae</taxon>
        <taxon>Aliiglaciecola</taxon>
    </lineage>
</organism>
<comment type="caution">
    <text evidence="9">The sequence shown here is derived from an EMBL/GenBank/DDBJ whole genome shotgun (WGS) entry which is preliminary data.</text>
</comment>
<dbReference type="SMART" id="SM00900">
    <property type="entry name" value="FMN_bind"/>
    <property type="match status" value="1"/>
</dbReference>
<keyword evidence="6" id="KW-1133">Transmembrane helix</keyword>
<keyword evidence="6" id="KW-1278">Translocase</keyword>
<comment type="similarity">
    <text evidence="6">Belongs to the RnfG family.</text>
</comment>
<dbReference type="EC" id="7.-.-.-" evidence="6"/>
<evidence type="ECO:0000256" key="1">
    <source>
        <dbReference type="ARBA" id="ARBA00022448"/>
    </source>
</evidence>
<evidence type="ECO:0000313" key="10">
    <source>
        <dbReference type="Proteomes" id="UP001500359"/>
    </source>
</evidence>
<keyword evidence="3 6" id="KW-0285">Flavoprotein</keyword>
<dbReference type="HAMAP" id="MF_00479">
    <property type="entry name" value="RsxG_RnfG"/>
    <property type="match status" value="1"/>
</dbReference>
<proteinExistence type="inferred from homology"/>
<keyword evidence="6" id="KW-0997">Cell inner membrane</keyword>
<keyword evidence="10" id="KW-1185">Reference proteome</keyword>
<keyword evidence="2 6" id="KW-0597">Phosphoprotein</keyword>
<evidence type="ECO:0000256" key="7">
    <source>
        <dbReference type="SAM" id="SignalP"/>
    </source>
</evidence>
<dbReference type="InterPro" id="IPR010209">
    <property type="entry name" value="Ion_transpt_RnfG/RsxG"/>
</dbReference>
<dbReference type="Proteomes" id="UP001500359">
    <property type="component" value="Unassembled WGS sequence"/>
</dbReference>
<evidence type="ECO:0000256" key="5">
    <source>
        <dbReference type="ARBA" id="ARBA00022982"/>
    </source>
</evidence>
<dbReference type="EMBL" id="BAAAFD010000008">
    <property type="protein sequence ID" value="GAA0858345.1"/>
    <property type="molecule type" value="Genomic_DNA"/>
</dbReference>
<dbReference type="InterPro" id="IPR007329">
    <property type="entry name" value="FMN-bd"/>
</dbReference>
<comment type="subcellular location">
    <subcellularLocation>
        <location evidence="6">Cell inner membrane</location>
        <topology evidence="6">Single-pass membrane protein</topology>
    </subcellularLocation>
</comment>
<name>A0ABN1LNK7_9ALTE</name>
<feature type="domain" description="FMN-binding" evidence="8">
    <location>
        <begin position="101"/>
        <end position="193"/>
    </location>
</feature>
<evidence type="ECO:0000256" key="4">
    <source>
        <dbReference type="ARBA" id="ARBA00022643"/>
    </source>
</evidence>
<dbReference type="PIRSF" id="PIRSF006091">
    <property type="entry name" value="E_trnsport_RnfG"/>
    <property type="match status" value="1"/>
</dbReference>
<feature type="chain" id="PRO_5046610134" description="Ion-translocating oxidoreductase complex subunit G" evidence="7">
    <location>
        <begin position="19"/>
        <end position="220"/>
    </location>
</feature>
<evidence type="ECO:0000259" key="8">
    <source>
        <dbReference type="SMART" id="SM00900"/>
    </source>
</evidence>
<dbReference type="RefSeq" id="WP_343860941.1">
    <property type="nucleotide sequence ID" value="NZ_BAAAFD010000008.1"/>
</dbReference>
<comment type="function">
    <text evidence="6">Part of a membrane-bound complex that couples electron transfer with translocation of ions across the membrane.</text>
</comment>
<evidence type="ECO:0000256" key="3">
    <source>
        <dbReference type="ARBA" id="ARBA00022630"/>
    </source>
</evidence>
<gene>
    <name evidence="9" type="primary">rsxG</name>
    <name evidence="6" type="synonym">rnfG</name>
    <name evidence="9" type="ORF">GCM10009114_27620</name>
</gene>
<accession>A0ABN1LNK7</accession>
<keyword evidence="4 6" id="KW-0288">FMN</keyword>
<evidence type="ECO:0000256" key="6">
    <source>
        <dbReference type="HAMAP-Rule" id="MF_00479"/>
    </source>
</evidence>
<keyword evidence="5 6" id="KW-0249">Electron transport</keyword>
<dbReference type="Pfam" id="PF04205">
    <property type="entry name" value="FMN_bind"/>
    <property type="match status" value="1"/>
</dbReference>
<comment type="subunit">
    <text evidence="6">The complex is composed of six subunits: RnfA, RnfB, RnfC, RnfD, RnfE and RnfG.</text>
</comment>